<comment type="caution">
    <text evidence="3">The sequence shown here is derived from an EMBL/GenBank/DDBJ whole genome shotgun (WGS) entry which is preliminary data.</text>
</comment>
<protein>
    <submittedName>
        <fullName evidence="3">Slit like 3 protein</fullName>
    </submittedName>
</protein>
<reference evidence="3" key="1">
    <citation type="submission" date="2022-07" db="EMBL/GenBank/DDBJ databases">
        <authorList>
            <person name="Trinca V."/>
            <person name="Uliana J.V.C."/>
            <person name="Torres T.T."/>
            <person name="Ward R.J."/>
            <person name="Monesi N."/>
        </authorList>
    </citation>
    <scope>NUCLEOTIDE SEQUENCE</scope>
    <source>
        <strain evidence="3">HSMRA1968</strain>
        <tissue evidence="3">Whole embryos</tissue>
    </source>
</reference>
<dbReference type="EMBL" id="WJQU01000002">
    <property type="protein sequence ID" value="KAJ6644586.1"/>
    <property type="molecule type" value="Genomic_DNA"/>
</dbReference>
<sequence>IIGCDFITVKQSYYLKIMIPKSLCLILFVAYAPNINVAHTHDCYYNEAQEHVEYNCDGPTGEHFDQRTSLRVLNISYFGFEAMPDKMLKDNILLERIDLSHNQLTEVPGKLFDTTPKLIEADFSFNQISRISPLALQNTISMKSLNLSFNKIDAIRASVFSNLPELEALDLSSNSIDVIDPDLFMYNRMLKTLNLNNNQLKQLDCEFLATLIENPSVNVYINTLEEVQTRCGFRFDLDILISPEETATHLQIIDSEYKWRFTEADFIKLRRMSFTSSENTNSIEMIAGVFPTLILND</sequence>
<evidence type="ECO:0000256" key="1">
    <source>
        <dbReference type="ARBA" id="ARBA00022614"/>
    </source>
</evidence>
<dbReference type="InterPro" id="IPR001611">
    <property type="entry name" value="Leu-rich_rpt"/>
</dbReference>
<keyword evidence="1" id="KW-0433">Leucine-rich repeat</keyword>
<evidence type="ECO:0000313" key="4">
    <source>
        <dbReference type="Proteomes" id="UP001151699"/>
    </source>
</evidence>
<keyword evidence="2" id="KW-0677">Repeat</keyword>
<feature type="non-terminal residue" evidence="3">
    <location>
        <position position="297"/>
    </location>
</feature>
<dbReference type="PRINTS" id="PR00019">
    <property type="entry name" value="LEURICHRPT"/>
</dbReference>
<organism evidence="3 4">
    <name type="scientific">Pseudolycoriella hygida</name>
    <dbReference type="NCBI Taxonomy" id="35572"/>
    <lineage>
        <taxon>Eukaryota</taxon>
        <taxon>Metazoa</taxon>
        <taxon>Ecdysozoa</taxon>
        <taxon>Arthropoda</taxon>
        <taxon>Hexapoda</taxon>
        <taxon>Insecta</taxon>
        <taxon>Pterygota</taxon>
        <taxon>Neoptera</taxon>
        <taxon>Endopterygota</taxon>
        <taxon>Diptera</taxon>
        <taxon>Nematocera</taxon>
        <taxon>Sciaroidea</taxon>
        <taxon>Sciaridae</taxon>
        <taxon>Pseudolycoriella</taxon>
    </lineage>
</organism>
<dbReference type="PANTHER" id="PTHR45617">
    <property type="entry name" value="LEUCINE RICH REPEAT FAMILY PROTEIN"/>
    <property type="match status" value="1"/>
</dbReference>
<accession>A0A9Q0N889</accession>
<dbReference type="Pfam" id="PF00560">
    <property type="entry name" value="LRR_1"/>
    <property type="match status" value="1"/>
</dbReference>
<dbReference type="Pfam" id="PF13855">
    <property type="entry name" value="LRR_8"/>
    <property type="match status" value="1"/>
</dbReference>
<dbReference type="SMART" id="SM00369">
    <property type="entry name" value="LRR_TYP"/>
    <property type="match status" value="4"/>
</dbReference>
<proteinExistence type="predicted"/>
<feature type="non-terminal residue" evidence="3">
    <location>
        <position position="1"/>
    </location>
</feature>
<dbReference type="InterPro" id="IPR003591">
    <property type="entry name" value="Leu-rich_rpt_typical-subtyp"/>
</dbReference>
<dbReference type="AlphaFoldDB" id="A0A9Q0N889"/>
<dbReference type="OrthoDB" id="7751218at2759"/>
<dbReference type="Gene3D" id="3.80.10.10">
    <property type="entry name" value="Ribonuclease Inhibitor"/>
    <property type="match status" value="1"/>
</dbReference>
<evidence type="ECO:0000256" key="2">
    <source>
        <dbReference type="ARBA" id="ARBA00022737"/>
    </source>
</evidence>
<dbReference type="Proteomes" id="UP001151699">
    <property type="component" value="Chromosome B"/>
</dbReference>
<dbReference type="PROSITE" id="PS51450">
    <property type="entry name" value="LRR"/>
    <property type="match status" value="1"/>
</dbReference>
<dbReference type="SUPFAM" id="SSF52058">
    <property type="entry name" value="L domain-like"/>
    <property type="match status" value="1"/>
</dbReference>
<gene>
    <name evidence="3" type="primary">Slit3_1</name>
    <name evidence="3" type="ORF">Bhyg_09555</name>
</gene>
<name>A0A9Q0N889_9DIPT</name>
<evidence type="ECO:0000313" key="3">
    <source>
        <dbReference type="EMBL" id="KAJ6644586.1"/>
    </source>
</evidence>
<dbReference type="InterPro" id="IPR032675">
    <property type="entry name" value="LRR_dom_sf"/>
</dbReference>
<keyword evidence="4" id="KW-1185">Reference proteome</keyword>